<gene>
    <name evidence="1" type="ORF">H2198_009194</name>
</gene>
<sequence>MPSPPNQGFRIRSSRFNHVGTALRRVATLFAQALAKCIQKCSSNPQRAIGLHPVSTASPDMDNTKELDFASLPPIFIIPANLQAEDLHEAEDAIYEHAGQLSYQPKEARIFLGRVGQKKRAAFELRSRGVWTEEVALVKEHVRKKRKLNSSDVKVSVSGSETESESGADSSKAPSSTTLLSSLDDHVIVLKLEWLYMSISAGHFLPFQPYQVYYGQIIDKPVAEPSVTSSPTQTITLIKATPDPPGTQTQSTPHTPRNQGSSITSILNNTSLTMKLSPRRFRDQHHGRGTPPPTLLPTYPRLHRTTTSEHDFLSERLPPPPPWLTERHPRPNYACLRSTHANPPNAPFLAHLHKIKEARILTLDEIGVRAYSSAIASLSAYPHQISSPAEITRLPGCSEKIAALWYEWHNSSPDDPTQRTLSITEALDHDEDLKHLRLFYDIWGVGAETARKFYYEHGWKDMDDVIEFGWNNALSRVQQIGVKFYDEFKLKIPRSEVESISDTILHHARICKGIPKPHWSNKENEYRGNWSKPDDGHGDPNWDARDMVCVIVGGYRRGKKECGDVDVILSHRDEHMTKDLVTAILRSLEKSGHVTHTLTLHTTNSDRDQQTLPYKGMGHSGHGFDTLDKALCVWQEPEFDVATATEVDRDGKPKNPNVHRRVDIIVSPWRTVGAAVLGWSGATTFERDVRVWCRKERGWKFDSSGVRDRGSGAVLDLESVKPRQETVKGKEKAVVVEDDGDSWEDRERRIMEGLGIGWRPATERCTG</sequence>
<evidence type="ECO:0000313" key="1">
    <source>
        <dbReference type="EMBL" id="KAJ9651526.1"/>
    </source>
</evidence>
<proteinExistence type="predicted"/>
<evidence type="ECO:0000313" key="2">
    <source>
        <dbReference type="Proteomes" id="UP001172386"/>
    </source>
</evidence>
<dbReference type="Proteomes" id="UP001172386">
    <property type="component" value="Unassembled WGS sequence"/>
</dbReference>
<protein>
    <submittedName>
        <fullName evidence="1">Uncharacterized protein</fullName>
    </submittedName>
</protein>
<reference evidence="1" key="1">
    <citation type="submission" date="2022-10" db="EMBL/GenBank/DDBJ databases">
        <title>Culturing micro-colonial fungi from biological soil crusts in the Mojave desert and describing Neophaeococcomyces mojavensis, and introducing the new genera and species Taxawa tesnikishii.</title>
        <authorList>
            <person name="Kurbessoian T."/>
            <person name="Stajich J.E."/>
        </authorList>
    </citation>
    <scope>NUCLEOTIDE SEQUENCE</scope>
    <source>
        <strain evidence="1">JES_112</strain>
    </source>
</reference>
<keyword evidence="2" id="KW-1185">Reference proteome</keyword>
<accession>A0ACC2ZVA7</accession>
<name>A0ACC2ZVA7_9EURO</name>
<organism evidence="1 2">
    <name type="scientific">Neophaeococcomyces mojaviensis</name>
    <dbReference type="NCBI Taxonomy" id="3383035"/>
    <lineage>
        <taxon>Eukaryota</taxon>
        <taxon>Fungi</taxon>
        <taxon>Dikarya</taxon>
        <taxon>Ascomycota</taxon>
        <taxon>Pezizomycotina</taxon>
        <taxon>Eurotiomycetes</taxon>
        <taxon>Chaetothyriomycetidae</taxon>
        <taxon>Chaetothyriales</taxon>
        <taxon>Chaetothyriales incertae sedis</taxon>
        <taxon>Neophaeococcomyces</taxon>
    </lineage>
</organism>
<comment type="caution">
    <text evidence="1">The sequence shown here is derived from an EMBL/GenBank/DDBJ whole genome shotgun (WGS) entry which is preliminary data.</text>
</comment>
<dbReference type="EMBL" id="JAPDRQ010000251">
    <property type="protein sequence ID" value="KAJ9651526.1"/>
    <property type="molecule type" value="Genomic_DNA"/>
</dbReference>